<accession>A0A7R8CDI1</accession>
<evidence type="ECO:0000313" key="1">
    <source>
        <dbReference type="EMBL" id="CAF2749680.1"/>
    </source>
</evidence>
<dbReference type="EMBL" id="HG994580">
    <property type="protein sequence ID" value="CAF2749680.1"/>
    <property type="molecule type" value="Genomic_DNA"/>
</dbReference>
<gene>
    <name evidence="1" type="ORF">LSAA_654</name>
</gene>
<sequence length="181" mass="21396">MAKLTNSLAMQRMLEKDQMTQMDRVNTKQKRGTPTFNLFTYMYIERYKLQSKVLYWIMDFIEEKPKRNMDYDNWIADGSILSKVLQHVIFNSVPKEGGPTTILETKQERVDILLKYLRKYGVPEEYLFKPEELLEMKNIPKGHQMYCHASKNCPCTPEFDDLNIEIPSDDDLFKSSDDECD</sequence>
<protein>
    <submittedName>
        <fullName evidence="1">TAGLN</fullName>
    </submittedName>
</protein>
<dbReference type="AlphaFoldDB" id="A0A7R8CDI1"/>
<dbReference type="InterPro" id="IPR036872">
    <property type="entry name" value="CH_dom_sf"/>
</dbReference>
<dbReference type="Gene3D" id="1.10.418.10">
    <property type="entry name" value="Calponin-like domain"/>
    <property type="match status" value="1"/>
</dbReference>
<name>A0A7R8CDI1_LEPSM</name>
<reference evidence="1" key="1">
    <citation type="submission" date="2021-02" db="EMBL/GenBank/DDBJ databases">
        <authorList>
            <person name="Bekaert M."/>
        </authorList>
    </citation>
    <scope>NUCLEOTIDE SEQUENCE</scope>
    <source>
        <strain evidence="1">IoA-00</strain>
    </source>
</reference>
<dbReference type="Proteomes" id="UP000675881">
    <property type="component" value="Chromosome 1"/>
</dbReference>
<dbReference type="OrthoDB" id="15627at2759"/>
<keyword evidence="2" id="KW-1185">Reference proteome</keyword>
<proteinExistence type="predicted"/>
<evidence type="ECO:0000313" key="2">
    <source>
        <dbReference type="Proteomes" id="UP000675881"/>
    </source>
</evidence>
<dbReference type="SUPFAM" id="SSF47576">
    <property type="entry name" value="Calponin-homology domain, CH-domain"/>
    <property type="match status" value="1"/>
</dbReference>
<organism evidence="1 2">
    <name type="scientific">Lepeophtheirus salmonis</name>
    <name type="common">Salmon louse</name>
    <name type="synonym">Caligus salmonis</name>
    <dbReference type="NCBI Taxonomy" id="72036"/>
    <lineage>
        <taxon>Eukaryota</taxon>
        <taxon>Metazoa</taxon>
        <taxon>Ecdysozoa</taxon>
        <taxon>Arthropoda</taxon>
        <taxon>Crustacea</taxon>
        <taxon>Multicrustacea</taxon>
        <taxon>Hexanauplia</taxon>
        <taxon>Copepoda</taxon>
        <taxon>Siphonostomatoida</taxon>
        <taxon>Caligidae</taxon>
        <taxon>Lepeophtheirus</taxon>
    </lineage>
</organism>